<dbReference type="InterPro" id="IPR050925">
    <property type="entry name" value="Rhomboid_protease_S54"/>
</dbReference>
<keyword evidence="10" id="KW-0645">Protease</keyword>
<organism evidence="10 11">
    <name type="scientific">Halobacillus andaensis</name>
    <dbReference type="NCBI Taxonomy" id="1176239"/>
    <lineage>
        <taxon>Bacteria</taxon>
        <taxon>Bacillati</taxon>
        <taxon>Bacillota</taxon>
        <taxon>Bacilli</taxon>
        <taxon>Bacillales</taxon>
        <taxon>Bacillaceae</taxon>
        <taxon>Halobacillus</taxon>
    </lineage>
</organism>
<dbReference type="GO" id="GO:0006508">
    <property type="term" value="P:proteolysis"/>
    <property type="evidence" value="ECO:0007669"/>
    <property type="project" value="UniProtKB-KW"/>
</dbReference>
<dbReference type="PROSITE" id="PS50293">
    <property type="entry name" value="TPR_REGION"/>
    <property type="match status" value="1"/>
</dbReference>
<sequence length="513" mass="58991">MFIKQEFYLWKVTYDLVVKHGYEIVYIDEQTSEVWLAKNQRGEQNVLRIVHKELNWRNELKRDVNNAQEQIRKNNHLFRGGRTHLHCIFISEYPPVDEWEEVEIPPKKRIKQISVYYLDDQEKVKEQSRFFEKFQLEMTKSAYELEDIEYESQVIYLKQQVKTIQRKRRQELQEVFSHGKTVVAFILIVINLILFALMEWKGNSTSALTLIEFGAKYNPAILNGEWWRIVTSMFLHIGIVHLLMNMLALFYLGIAVEKIYGSTRFLTVYFLAGIFGGTASFMLNPQIAAGASGAIFGLFGALLFFGLKNKRVFFQTMGYNLIMIIGINIAFGIIVPQIDNGAHVGGLIGGFIASMMVGLPKRSNQLKSKLLAVFLYSLLMVSMISIGVYKGDGDQSALSHLQISQELNEAKRFNESIETSTKALHHPGDYEAELLFNRSYAYFQNDQLSLAKQDLTKVIELQPEMAEAHFNLALIYQSEGDLDSAKQFAEEAANLQPDHENFQELINQFNNIE</sequence>
<dbReference type="GO" id="GO:0016020">
    <property type="term" value="C:membrane"/>
    <property type="evidence" value="ECO:0007669"/>
    <property type="project" value="UniProtKB-SubCell"/>
</dbReference>
<evidence type="ECO:0000313" key="10">
    <source>
        <dbReference type="EMBL" id="GGF07945.1"/>
    </source>
</evidence>
<dbReference type="PANTHER" id="PTHR43731">
    <property type="entry name" value="RHOMBOID PROTEASE"/>
    <property type="match status" value="1"/>
</dbReference>
<name>A0A917AZ83_HALAA</name>
<dbReference type="RefSeq" id="WP_188375696.1">
    <property type="nucleotide sequence ID" value="NZ_BMEL01000001.1"/>
</dbReference>
<dbReference type="PANTHER" id="PTHR43731:SF14">
    <property type="entry name" value="PRESENILIN-ASSOCIATED RHOMBOID-LIKE PROTEIN, MITOCHONDRIAL"/>
    <property type="match status" value="1"/>
</dbReference>
<feature type="transmembrane region" description="Helical" evidence="8">
    <location>
        <begin position="266"/>
        <end position="283"/>
    </location>
</feature>
<dbReference type="Proteomes" id="UP000660110">
    <property type="component" value="Unassembled WGS sequence"/>
</dbReference>
<evidence type="ECO:0000256" key="1">
    <source>
        <dbReference type="ARBA" id="ARBA00004141"/>
    </source>
</evidence>
<dbReference type="SMART" id="SM00028">
    <property type="entry name" value="TPR"/>
    <property type="match status" value="2"/>
</dbReference>
<keyword evidence="6 8" id="KW-0472">Membrane</keyword>
<feature type="transmembrane region" description="Helical" evidence="8">
    <location>
        <begin position="175"/>
        <end position="198"/>
    </location>
</feature>
<feature type="domain" description="Peptidase S54 rhomboid" evidence="9">
    <location>
        <begin position="224"/>
        <end position="357"/>
    </location>
</feature>
<dbReference type="GO" id="GO:0004252">
    <property type="term" value="F:serine-type endopeptidase activity"/>
    <property type="evidence" value="ECO:0007669"/>
    <property type="project" value="InterPro"/>
</dbReference>
<dbReference type="Pfam" id="PF01694">
    <property type="entry name" value="Rhomboid"/>
    <property type="match status" value="1"/>
</dbReference>
<dbReference type="PROSITE" id="PS50005">
    <property type="entry name" value="TPR"/>
    <property type="match status" value="2"/>
</dbReference>
<evidence type="ECO:0000256" key="8">
    <source>
        <dbReference type="SAM" id="Phobius"/>
    </source>
</evidence>
<evidence type="ECO:0000256" key="4">
    <source>
        <dbReference type="ARBA" id="ARBA00022801"/>
    </source>
</evidence>
<dbReference type="SUPFAM" id="SSF48452">
    <property type="entry name" value="TPR-like"/>
    <property type="match status" value="1"/>
</dbReference>
<evidence type="ECO:0000259" key="9">
    <source>
        <dbReference type="Pfam" id="PF01694"/>
    </source>
</evidence>
<evidence type="ECO:0000256" key="6">
    <source>
        <dbReference type="ARBA" id="ARBA00023136"/>
    </source>
</evidence>
<feature type="transmembrane region" description="Helical" evidence="8">
    <location>
        <begin position="371"/>
        <end position="389"/>
    </location>
</feature>
<evidence type="ECO:0000313" key="11">
    <source>
        <dbReference type="Proteomes" id="UP000660110"/>
    </source>
</evidence>
<feature type="transmembrane region" description="Helical" evidence="8">
    <location>
        <begin position="319"/>
        <end position="335"/>
    </location>
</feature>
<comment type="similarity">
    <text evidence="2">Belongs to the peptidase S54 family.</text>
</comment>
<keyword evidence="4" id="KW-0378">Hydrolase</keyword>
<dbReference type="Gene3D" id="1.20.1540.10">
    <property type="entry name" value="Rhomboid-like"/>
    <property type="match status" value="1"/>
</dbReference>
<proteinExistence type="inferred from homology"/>
<gene>
    <name evidence="10" type="primary">gluP</name>
    <name evidence="10" type="ORF">GCM10010954_03040</name>
</gene>
<feature type="repeat" description="TPR" evidence="7">
    <location>
        <begin position="466"/>
        <end position="499"/>
    </location>
</feature>
<keyword evidence="7" id="KW-0802">TPR repeat</keyword>
<feature type="repeat" description="TPR" evidence="7">
    <location>
        <begin position="432"/>
        <end position="465"/>
    </location>
</feature>
<evidence type="ECO:0000256" key="2">
    <source>
        <dbReference type="ARBA" id="ARBA00009045"/>
    </source>
</evidence>
<evidence type="ECO:0000256" key="5">
    <source>
        <dbReference type="ARBA" id="ARBA00022989"/>
    </source>
</evidence>
<dbReference type="EMBL" id="BMEL01000001">
    <property type="protein sequence ID" value="GGF07945.1"/>
    <property type="molecule type" value="Genomic_DNA"/>
</dbReference>
<feature type="transmembrane region" description="Helical" evidence="8">
    <location>
        <begin position="289"/>
        <end position="307"/>
    </location>
</feature>
<accession>A0A917AZ83</accession>
<dbReference type="InterPro" id="IPR035952">
    <property type="entry name" value="Rhomboid-like_sf"/>
</dbReference>
<feature type="transmembrane region" description="Helical" evidence="8">
    <location>
        <begin position="233"/>
        <end position="254"/>
    </location>
</feature>
<dbReference type="AlphaFoldDB" id="A0A917AZ83"/>
<keyword evidence="11" id="KW-1185">Reference proteome</keyword>
<keyword evidence="3 8" id="KW-0812">Transmembrane</keyword>
<dbReference type="InterPro" id="IPR011990">
    <property type="entry name" value="TPR-like_helical_dom_sf"/>
</dbReference>
<dbReference type="Pfam" id="PF14559">
    <property type="entry name" value="TPR_19"/>
    <property type="match status" value="1"/>
</dbReference>
<comment type="caution">
    <text evidence="10">The sequence shown here is derived from an EMBL/GenBank/DDBJ whole genome shotgun (WGS) entry which is preliminary data.</text>
</comment>
<evidence type="ECO:0000256" key="7">
    <source>
        <dbReference type="PROSITE-ProRule" id="PRU00339"/>
    </source>
</evidence>
<dbReference type="Gene3D" id="1.25.40.10">
    <property type="entry name" value="Tetratricopeptide repeat domain"/>
    <property type="match status" value="1"/>
</dbReference>
<feature type="transmembrane region" description="Helical" evidence="8">
    <location>
        <begin position="341"/>
        <end position="359"/>
    </location>
</feature>
<reference evidence="10" key="1">
    <citation type="journal article" date="2014" name="Int. J. Syst. Evol. Microbiol.">
        <title>Complete genome sequence of Corynebacterium casei LMG S-19264T (=DSM 44701T), isolated from a smear-ripened cheese.</title>
        <authorList>
            <consortium name="US DOE Joint Genome Institute (JGI-PGF)"/>
            <person name="Walter F."/>
            <person name="Albersmeier A."/>
            <person name="Kalinowski J."/>
            <person name="Ruckert C."/>
        </authorList>
    </citation>
    <scope>NUCLEOTIDE SEQUENCE</scope>
    <source>
        <strain evidence="10">CGMCC 1.12153</strain>
    </source>
</reference>
<reference evidence="10" key="2">
    <citation type="submission" date="2020-09" db="EMBL/GenBank/DDBJ databases">
        <authorList>
            <person name="Sun Q."/>
            <person name="Zhou Y."/>
        </authorList>
    </citation>
    <scope>NUCLEOTIDE SEQUENCE</scope>
    <source>
        <strain evidence="10">CGMCC 1.12153</strain>
    </source>
</reference>
<keyword evidence="5 8" id="KW-1133">Transmembrane helix</keyword>
<comment type="subcellular location">
    <subcellularLocation>
        <location evidence="1">Membrane</location>
        <topology evidence="1">Multi-pass membrane protein</topology>
    </subcellularLocation>
</comment>
<dbReference type="InterPro" id="IPR019734">
    <property type="entry name" value="TPR_rpt"/>
</dbReference>
<dbReference type="SUPFAM" id="SSF144091">
    <property type="entry name" value="Rhomboid-like"/>
    <property type="match status" value="1"/>
</dbReference>
<protein>
    <submittedName>
        <fullName evidence="10">Rhomboid protease GluP</fullName>
    </submittedName>
</protein>
<evidence type="ECO:0000256" key="3">
    <source>
        <dbReference type="ARBA" id="ARBA00022692"/>
    </source>
</evidence>
<dbReference type="InterPro" id="IPR022764">
    <property type="entry name" value="Peptidase_S54_rhomboid_dom"/>
</dbReference>